<feature type="compositionally biased region" description="Polar residues" evidence="1">
    <location>
        <begin position="380"/>
        <end position="393"/>
    </location>
</feature>
<name>A0A811LT76_9BILA</name>
<accession>A0A811LT76</accession>
<organism evidence="3 4">
    <name type="scientific">Bursaphelenchus okinawaensis</name>
    <dbReference type="NCBI Taxonomy" id="465554"/>
    <lineage>
        <taxon>Eukaryota</taxon>
        <taxon>Metazoa</taxon>
        <taxon>Ecdysozoa</taxon>
        <taxon>Nematoda</taxon>
        <taxon>Chromadorea</taxon>
        <taxon>Rhabditida</taxon>
        <taxon>Tylenchina</taxon>
        <taxon>Tylenchomorpha</taxon>
        <taxon>Aphelenchoidea</taxon>
        <taxon>Aphelenchoididae</taxon>
        <taxon>Bursaphelenchus</taxon>
    </lineage>
</organism>
<sequence length="508" mass="57258">MPPKKSGAQRRKNQNQPKAGQKGSSSDFYAFEHADEFKKAVLEPLPKAEEQFRKEKKLVSEEDVRCLKYDLQLPEEFDIELFHIRSKETSRREGMDDIDAKEVPIEVGSTFLFALMDNHLRVDLFDGRSILGQMKSVDKSGNLILNQAFEYWREEETDEFTPSCLRYKRNLATILVPGHAIKRVFKIDYADNKYKVKKNANYLDVMVKDFILRKSHDDGAETARRNKIYNQYSTFIPQRVEDWNMRSEVMATQENCRFIRQVTGRVMNSGGFNYPLLEKMFGEKPKVYPGFDVRSGGNGRVEVKKLEERKKEGNSSQGEGGEGMKEGEEAKKEGGKDGEDVKEGGQVKKEGEEAKKQEEKPSESTSNEQNQPESAKEDSGSSQRVEASKSLQEPSEGPKPSSEASISTITSLEAEKTSSQATKTSSEASKSTTTPSEAPTSTPQSSQAQPTPPAQSEDPNQPGPSKPRQVSEAQLAYEKQEAIKRKIVLEIVKMRKAQELRQLKNFVA</sequence>
<dbReference type="AlphaFoldDB" id="A0A811LT76"/>
<protein>
    <recommendedName>
        <fullName evidence="2">Sm domain-containing protein</fullName>
    </recommendedName>
</protein>
<dbReference type="Proteomes" id="UP000614601">
    <property type="component" value="Unassembled WGS sequence"/>
</dbReference>
<proteinExistence type="predicted"/>
<evidence type="ECO:0000313" key="3">
    <source>
        <dbReference type="EMBL" id="CAD5230903.1"/>
    </source>
</evidence>
<feature type="compositionally biased region" description="Polar residues" evidence="1">
    <location>
        <begin position="14"/>
        <end position="25"/>
    </location>
</feature>
<evidence type="ECO:0000259" key="2">
    <source>
        <dbReference type="SMART" id="SM00651"/>
    </source>
</evidence>
<evidence type="ECO:0000256" key="1">
    <source>
        <dbReference type="SAM" id="MobiDB-lite"/>
    </source>
</evidence>
<feature type="compositionally biased region" description="Polar residues" evidence="1">
    <location>
        <begin position="402"/>
        <end position="411"/>
    </location>
</feature>
<dbReference type="InterPro" id="IPR001163">
    <property type="entry name" value="Sm_dom_euk/arc"/>
</dbReference>
<evidence type="ECO:0000313" key="4">
    <source>
        <dbReference type="Proteomes" id="UP000614601"/>
    </source>
</evidence>
<dbReference type="InterPro" id="IPR010920">
    <property type="entry name" value="LSM_dom_sf"/>
</dbReference>
<dbReference type="EMBL" id="CAJFCW020000006">
    <property type="protein sequence ID" value="CAG9128138.1"/>
    <property type="molecule type" value="Genomic_DNA"/>
</dbReference>
<feature type="compositionally biased region" description="Basic and acidic residues" evidence="1">
    <location>
        <begin position="301"/>
        <end position="313"/>
    </location>
</feature>
<gene>
    <name evidence="3" type="ORF">BOKJ2_LOCUS14374</name>
</gene>
<dbReference type="Pfam" id="PF01423">
    <property type="entry name" value="LSM"/>
    <property type="match status" value="1"/>
</dbReference>
<feature type="region of interest" description="Disordered" evidence="1">
    <location>
        <begin position="1"/>
        <end position="25"/>
    </location>
</feature>
<feature type="domain" description="Sm" evidence="2">
    <location>
        <begin position="110"/>
        <end position="186"/>
    </location>
</feature>
<comment type="caution">
    <text evidence="3">The sequence shown here is derived from an EMBL/GenBank/DDBJ whole genome shotgun (WGS) entry which is preliminary data.</text>
</comment>
<dbReference type="Proteomes" id="UP000783686">
    <property type="component" value="Unassembled WGS sequence"/>
</dbReference>
<feature type="compositionally biased region" description="Polar residues" evidence="1">
    <location>
        <begin position="363"/>
        <end position="373"/>
    </location>
</feature>
<dbReference type="SUPFAM" id="SSF50182">
    <property type="entry name" value="Sm-like ribonucleoproteins"/>
    <property type="match status" value="1"/>
</dbReference>
<feature type="region of interest" description="Disordered" evidence="1">
    <location>
        <begin position="288"/>
        <end position="477"/>
    </location>
</feature>
<dbReference type="SMART" id="SM00651">
    <property type="entry name" value="Sm"/>
    <property type="match status" value="1"/>
</dbReference>
<feature type="compositionally biased region" description="Low complexity" evidence="1">
    <location>
        <begin position="417"/>
        <end position="449"/>
    </location>
</feature>
<dbReference type="OrthoDB" id="368909at2759"/>
<dbReference type="EMBL" id="CAJFDH010000006">
    <property type="protein sequence ID" value="CAD5230903.1"/>
    <property type="molecule type" value="Genomic_DNA"/>
</dbReference>
<keyword evidence="4" id="KW-1185">Reference proteome</keyword>
<dbReference type="Gene3D" id="2.30.30.100">
    <property type="match status" value="1"/>
</dbReference>
<reference evidence="3" key="1">
    <citation type="submission" date="2020-09" db="EMBL/GenBank/DDBJ databases">
        <authorList>
            <person name="Kikuchi T."/>
        </authorList>
    </citation>
    <scope>NUCLEOTIDE SEQUENCE</scope>
    <source>
        <strain evidence="3">SH1</strain>
    </source>
</reference>
<feature type="compositionally biased region" description="Basic and acidic residues" evidence="1">
    <location>
        <begin position="322"/>
        <end position="362"/>
    </location>
</feature>